<sequence length="439" mass="45976">MSSREPMWYCHECHAEMRPLMVPDPHCASCNGTFVEKIENPADDPRGFRVADGGQWDDGALPGDMDAFLTGLRSILRPPQPPTASASSNSRSRSPTARRSSSDGSRLAGSPDTRATSRTSPFTLRIERTNAPGGRTRTFVLGGQPAAAGDELPRLSQFAPPRNLDGTAQDRPNITGPMLAQYLLALMGPGRGGDPFSDMLGGMFGPAGMPPGGAESGRWGDYVFNQEALDQIISQIMENSNAHQPVPATEDALEKLPKDVLEEGSPLLEKDCAVCKDQFSLQSEDPDELVVVTLPCQHPFHETCIMPWLKTSGTCPVCRYQLVPQPDPHSGPGTSQSGSSGPSTSSGSRSGSGDNSGAGAGPAGSGLLQNVFNFFSNHAQPGASTSGASPSTSQSGSSSAAPPSSTGGSGSSRSRSTPPSRRNTDDHLDLPGGWGDEID</sequence>
<dbReference type="GO" id="GO:0008270">
    <property type="term" value="F:zinc ion binding"/>
    <property type="evidence" value="ECO:0007669"/>
    <property type="project" value="UniProtKB-KW"/>
</dbReference>
<dbReference type="PANTHER" id="PTHR15710:SF243">
    <property type="entry name" value="E3 UBIQUITIN-PROTEIN LIGASE PRAJA-2 ISOFORM X1"/>
    <property type="match status" value="1"/>
</dbReference>
<feature type="region of interest" description="Disordered" evidence="5">
    <location>
        <begin position="378"/>
        <end position="439"/>
    </location>
</feature>
<keyword evidence="3" id="KW-0862">Zinc</keyword>
<keyword evidence="2 4" id="KW-0863">Zinc-finger</keyword>
<dbReference type="InterPro" id="IPR001841">
    <property type="entry name" value="Znf_RING"/>
</dbReference>
<dbReference type="PANTHER" id="PTHR15710">
    <property type="entry name" value="E3 UBIQUITIN-PROTEIN LIGASE PRAJA"/>
    <property type="match status" value="1"/>
</dbReference>
<dbReference type="Proteomes" id="UP000184267">
    <property type="component" value="Unassembled WGS sequence"/>
</dbReference>
<proteinExistence type="predicted"/>
<comment type="caution">
    <text evidence="7">The sequence shown here is derived from an EMBL/GenBank/DDBJ whole genome shotgun (WGS) entry which is preliminary data.</text>
</comment>
<feature type="compositionally biased region" description="Low complexity" evidence="5">
    <location>
        <begin position="381"/>
        <end position="421"/>
    </location>
</feature>
<dbReference type="SUPFAM" id="SSF57850">
    <property type="entry name" value="RING/U-box"/>
    <property type="match status" value="1"/>
</dbReference>
<dbReference type="CDD" id="cd16454">
    <property type="entry name" value="RING-H2_PA-TM-RING"/>
    <property type="match status" value="1"/>
</dbReference>
<dbReference type="EMBL" id="MNAD01001042">
    <property type="protein sequence ID" value="OJT08431.1"/>
    <property type="molecule type" value="Genomic_DNA"/>
</dbReference>
<evidence type="ECO:0000259" key="6">
    <source>
        <dbReference type="PROSITE" id="PS50089"/>
    </source>
</evidence>
<feature type="compositionally biased region" description="Low complexity" evidence="5">
    <location>
        <begin position="83"/>
        <end position="99"/>
    </location>
</feature>
<feature type="region of interest" description="Disordered" evidence="5">
    <location>
        <begin position="326"/>
        <end position="364"/>
    </location>
</feature>
<name>A0A1M2VLD9_TRAPU</name>
<feature type="region of interest" description="Disordered" evidence="5">
    <location>
        <begin position="74"/>
        <end position="137"/>
    </location>
</feature>
<evidence type="ECO:0000256" key="2">
    <source>
        <dbReference type="ARBA" id="ARBA00022771"/>
    </source>
</evidence>
<dbReference type="OrthoDB" id="8062037at2759"/>
<keyword evidence="1" id="KW-0479">Metal-binding</keyword>
<accession>A0A1M2VLD9</accession>
<dbReference type="AlphaFoldDB" id="A0A1M2VLD9"/>
<evidence type="ECO:0000256" key="3">
    <source>
        <dbReference type="ARBA" id="ARBA00022833"/>
    </source>
</evidence>
<organism evidence="7 8">
    <name type="scientific">Trametes pubescens</name>
    <name type="common">White-rot fungus</name>
    <dbReference type="NCBI Taxonomy" id="154538"/>
    <lineage>
        <taxon>Eukaryota</taxon>
        <taxon>Fungi</taxon>
        <taxon>Dikarya</taxon>
        <taxon>Basidiomycota</taxon>
        <taxon>Agaricomycotina</taxon>
        <taxon>Agaricomycetes</taxon>
        <taxon>Polyporales</taxon>
        <taxon>Polyporaceae</taxon>
        <taxon>Trametes</taxon>
    </lineage>
</organism>
<evidence type="ECO:0000313" key="8">
    <source>
        <dbReference type="Proteomes" id="UP000184267"/>
    </source>
</evidence>
<dbReference type="GO" id="GO:0016567">
    <property type="term" value="P:protein ubiquitination"/>
    <property type="evidence" value="ECO:0007669"/>
    <property type="project" value="TreeGrafter"/>
</dbReference>
<reference evidence="7 8" key="1">
    <citation type="submission" date="2016-10" db="EMBL/GenBank/DDBJ databases">
        <title>Genome sequence of the basidiomycete white-rot fungus Trametes pubescens.</title>
        <authorList>
            <person name="Makela M.R."/>
            <person name="Granchi Z."/>
            <person name="Peng M."/>
            <person name="De Vries R.P."/>
            <person name="Grigoriev I."/>
            <person name="Riley R."/>
            <person name="Hilden K."/>
        </authorList>
    </citation>
    <scope>NUCLEOTIDE SEQUENCE [LARGE SCALE GENOMIC DNA]</scope>
    <source>
        <strain evidence="7 8">FBCC735</strain>
    </source>
</reference>
<dbReference type="OMA" id="MVPDPHC"/>
<feature type="compositionally biased region" description="Low complexity" evidence="5">
    <location>
        <begin position="330"/>
        <end position="353"/>
    </location>
</feature>
<dbReference type="STRING" id="154538.A0A1M2VLD9"/>
<evidence type="ECO:0000256" key="4">
    <source>
        <dbReference type="PROSITE-ProRule" id="PRU00175"/>
    </source>
</evidence>
<evidence type="ECO:0000313" key="7">
    <source>
        <dbReference type="EMBL" id="OJT08431.1"/>
    </source>
</evidence>
<gene>
    <name evidence="7" type="ORF">TRAPUB_614</name>
</gene>
<feature type="compositionally biased region" description="Polar residues" evidence="5">
    <location>
        <begin position="113"/>
        <end position="122"/>
    </location>
</feature>
<dbReference type="PROSITE" id="PS50089">
    <property type="entry name" value="ZF_RING_2"/>
    <property type="match status" value="1"/>
</dbReference>
<dbReference type="GO" id="GO:0005737">
    <property type="term" value="C:cytoplasm"/>
    <property type="evidence" value="ECO:0007669"/>
    <property type="project" value="TreeGrafter"/>
</dbReference>
<evidence type="ECO:0000256" key="5">
    <source>
        <dbReference type="SAM" id="MobiDB-lite"/>
    </source>
</evidence>
<evidence type="ECO:0000256" key="1">
    <source>
        <dbReference type="ARBA" id="ARBA00022723"/>
    </source>
</evidence>
<keyword evidence="8" id="KW-1185">Reference proteome</keyword>
<dbReference type="SMART" id="SM00184">
    <property type="entry name" value="RING"/>
    <property type="match status" value="1"/>
</dbReference>
<dbReference type="InterPro" id="IPR013083">
    <property type="entry name" value="Znf_RING/FYVE/PHD"/>
</dbReference>
<feature type="compositionally biased region" description="Gly residues" evidence="5">
    <location>
        <begin position="354"/>
        <end position="364"/>
    </location>
</feature>
<dbReference type="Pfam" id="PF13639">
    <property type="entry name" value="zf-RING_2"/>
    <property type="match status" value="1"/>
</dbReference>
<feature type="domain" description="RING-type" evidence="6">
    <location>
        <begin position="272"/>
        <end position="319"/>
    </location>
</feature>
<dbReference type="GO" id="GO:0061630">
    <property type="term" value="F:ubiquitin protein ligase activity"/>
    <property type="evidence" value="ECO:0007669"/>
    <property type="project" value="TreeGrafter"/>
</dbReference>
<protein>
    <recommendedName>
        <fullName evidence="6">RING-type domain-containing protein</fullName>
    </recommendedName>
</protein>
<dbReference type="Gene3D" id="3.30.40.10">
    <property type="entry name" value="Zinc/RING finger domain, C3HC4 (zinc finger)"/>
    <property type="match status" value="1"/>
</dbReference>